<dbReference type="InterPro" id="IPR056471">
    <property type="entry name" value="HD-CE"/>
</dbReference>
<keyword evidence="2" id="KW-0547">Nucleotide-binding</keyword>
<dbReference type="GO" id="GO:0140662">
    <property type="term" value="F:ATP-dependent protein folding chaperone"/>
    <property type="evidence" value="ECO:0007669"/>
    <property type="project" value="InterPro"/>
</dbReference>
<dbReference type="GO" id="GO:0051082">
    <property type="term" value="F:unfolded protein binding"/>
    <property type="evidence" value="ECO:0007669"/>
    <property type="project" value="InterPro"/>
</dbReference>
<comment type="caution">
    <text evidence="6">The sequence shown here is derived from an EMBL/GenBank/DDBJ whole genome shotgun (WGS) entry which is preliminary data.</text>
</comment>
<dbReference type="SUPFAM" id="SSF55874">
    <property type="entry name" value="ATPase domain of HSP90 chaperone/DNA topoisomerase II/histidine kinase"/>
    <property type="match status" value="1"/>
</dbReference>
<dbReference type="AlphaFoldDB" id="A0A0F0L6Q0"/>
<dbReference type="GO" id="GO:0005524">
    <property type="term" value="F:ATP binding"/>
    <property type="evidence" value="ECO:0007669"/>
    <property type="project" value="UniProtKB-KW"/>
</dbReference>
<protein>
    <submittedName>
        <fullName evidence="6">Chaperone protein HtpG</fullName>
    </submittedName>
</protein>
<dbReference type="GeneID" id="94442945"/>
<dbReference type="Pfam" id="PF24391">
    <property type="entry name" value="HD-CE"/>
    <property type="match status" value="1"/>
</dbReference>
<keyword evidence="3" id="KW-0067">ATP-binding</keyword>
<evidence type="ECO:0000256" key="1">
    <source>
        <dbReference type="ARBA" id="ARBA00008239"/>
    </source>
</evidence>
<dbReference type="InterPro" id="IPR036890">
    <property type="entry name" value="HATPase_C_sf"/>
</dbReference>
<dbReference type="PRINTS" id="PR00775">
    <property type="entry name" value="HEATSHOCK90"/>
</dbReference>
<dbReference type="PANTHER" id="PTHR11528">
    <property type="entry name" value="HEAT SHOCK PROTEIN 90 FAMILY MEMBER"/>
    <property type="match status" value="1"/>
</dbReference>
<gene>
    <name evidence="6" type="primary">htpG_1</name>
    <name evidence="6" type="ORF">RN50_00087</name>
</gene>
<organism evidence="6 7">
    <name type="scientific">Microbacterium foliorum</name>
    <dbReference type="NCBI Taxonomy" id="104336"/>
    <lineage>
        <taxon>Bacteria</taxon>
        <taxon>Bacillati</taxon>
        <taxon>Actinomycetota</taxon>
        <taxon>Actinomycetes</taxon>
        <taxon>Micrococcales</taxon>
        <taxon>Microbacteriaceae</taxon>
        <taxon>Microbacterium</taxon>
    </lineage>
</organism>
<comment type="similarity">
    <text evidence="1">Belongs to the heat shock protein 90 family.</text>
</comment>
<keyword evidence="7" id="KW-1185">Reference proteome</keyword>
<dbReference type="RefSeq" id="WP_045252547.1">
    <property type="nucleotide sequence ID" value="NZ_CP031425.1"/>
</dbReference>
<proteinExistence type="inferred from homology"/>
<evidence type="ECO:0000256" key="3">
    <source>
        <dbReference type="ARBA" id="ARBA00022840"/>
    </source>
</evidence>
<sequence>MSNLVLGASRIEALASEASKRAALGGFNLAAARKTLTTLLANIGRTAEFSTYTQHDISHIDALLESIDWIIPTETWAELTVADALVITLAVYVHDLGMLVTKDEYRRRSESTFPIFRDGILGDESSRGVDFRHRLNALDETDQEHFIYEEFVRVHHAERIESWITGKNHERFGIATEAVALVNDVFSTLDGVVKNDIALVARSHHLDDLDDIKKYKISRAYGNERSDEANLQYAAIILRTADLVHVTRDRTPTVQFRLASPTDPLGQREWRKQAAVRAVRPRYADTAGPARIEIHASFDEPDGYFSLMEYLDYCDEQLKLSGRWVSAAHAHDPRSSHYMFPWQLIEREQIETIGFNRNQFKFTFDQQKVLDLLTGHTLYNDASVAIRELVQNSIDAVRLQRSVDGTSDQSVPDVMIEYEPDTRILRVRDRGTGMTEQVLKEHFLKVGSSSYQSEAFKELHPQFASISRFGIGVLSAFMIADEVKVATLSGDEVAGRELVLKSVHGRYLMRDLDDRSDVAKRIGDRGTEIELSLRPSSLFDGSIIDLLRRWIILPRCAVECSVAGEVPVAIGWDSPKQALEGLLELTVGTSQDWRVTEKTVGGAVAAVAETWSNVYKEWELLRIGDADMRLSRTASTSGDGTEASIPLAGVCVQGIRVTSDLPGWSNSPAILVDVSGLSAPTTNVARTDLEAGQGLDTLIESIYSVVLLSIEDQIPEITRRASMRLALKEAQFLFAYSVASDRGSALTKPLIMNRVLAKFAVHPVEVDSVLERRTSSALGETGFSVLIGPAADDAARFMDWLPRPKGMMAILQEGGLLTETDAAQLPLLGGRESLFAYKELLWNEFEVRSVKSLEHGRSLLVSFGTAKDRWIRENYDHAFVSAANALLHVVDRSRLGRRESFENVYCVDETVTFEEIPDDAEALFIGRYRMFGPTSRFSKARLKLQEELPLPRAKGEAALYMIAQGVQPSRSDFSSLDDQDYFERLISWLSDEDQRSIECRDELVELAADAQSVSVWSTNTAWQRRGDES</sequence>
<dbReference type="Proteomes" id="UP000033572">
    <property type="component" value="Unassembled WGS sequence"/>
</dbReference>
<reference evidence="6 7" key="1">
    <citation type="submission" date="2015-02" db="EMBL/GenBank/DDBJ databases">
        <title>Draft genome sequences of ten Microbacterium spp. with emphasis on heavy metal contaminated environments.</title>
        <authorList>
            <person name="Corretto E."/>
        </authorList>
    </citation>
    <scope>NUCLEOTIDE SEQUENCE [LARGE SCALE GENOMIC DNA]</scope>
    <source>
        <strain evidence="6 7">DSM 12966</strain>
    </source>
</reference>
<dbReference type="InterPro" id="IPR001404">
    <property type="entry name" value="Hsp90_fam"/>
</dbReference>
<feature type="domain" description="HD-CE" evidence="5">
    <location>
        <begin position="49"/>
        <end position="319"/>
    </location>
</feature>
<dbReference type="Pfam" id="PF13589">
    <property type="entry name" value="HATPase_c_3"/>
    <property type="match status" value="1"/>
</dbReference>
<evidence type="ECO:0000313" key="7">
    <source>
        <dbReference type="Proteomes" id="UP000033572"/>
    </source>
</evidence>
<accession>A0A0F0L6Q0</accession>
<dbReference type="Gene3D" id="3.30.565.10">
    <property type="entry name" value="Histidine kinase-like ATPase, C-terminal domain"/>
    <property type="match status" value="1"/>
</dbReference>
<evidence type="ECO:0000313" key="6">
    <source>
        <dbReference type="EMBL" id="KJL27201.1"/>
    </source>
</evidence>
<dbReference type="EMBL" id="JYIU01000014">
    <property type="protein sequence ID" value="KJL27201.1"/>
    <property type="molecule type" value="Genomic_DNA"/>
</dbReference>
<evidence type="ECO:0000256" key="2">
    <source>
        <dbReference type="ARBA" id="ARBA00022741"/>
    </source>
</evidence>
<name>A0A0F0L6Q0_9MICO</name>
<dbReference type="InterPro" id="IPR020575">
    <property type="entry name" value="Hsp90_N"/>
</dbReference>
<dbReference type="KEGG" id="mfol:DXT68_00920"/>
<dbReference type="GO" id="GO:0016887">
    <property type="term" value="F:ATP hydrolysis activity"/>
    <property type="evidence" value="ECO:0007669"/>
    <property type="project" value="InterPro"/>
</dbReference>
<dbReference type="PATRIC" id="fig|104336.4.peg.88"/>
<keyword evidence="4" id="KW-0143">Chaperone</keyword>
<evidence type="ECO:0000256" key="4">
    <source>
        <dbReference type="ARBA" id="ARBA00023186"/>
    </source>
</evidence>
<evidence type="ECO:0000259" key="5">
    <source>
        <dbReference type="Pfam" id="PF24391"/>
    </source>
</evidence>